<gene>
    <name evidence="2" type="ORF">E3J48_01340</name>
</gene>
<dbReference type="PANTHER" id="PTHR30304">
    <property type="entry name" value="D-TAGATOSE-1,6-BISPHOSPHATE ALDOLASE"/>
    <property type="match status" value="1"/>
</dbReference>
<proteinExistence type="predicted"/>
<name>A0A523WB56_UNCAE</name>
<accession>A0A523WB56</accession>
<comment type="caution">
    <text evidence="2">The sequence shown here is derived from an EMBL/GenBank/DDBJ whole genome shotgun (WGS) entry which is preliminary data.</text>
</comment>
<evidence type="ECO:0000313" key="3">
    <source>
        <dbReference type="Proteomes" id="UP000319130"/>
    </source>
</evidence>
<dbReference type="InterPro" id="IPR013785">
    <property type="entry name" value="Aldolase_TIM"/>
</dbReference>
<dbReference type="Pfam" id="PF01116">
    <property type="entry name" value="F_bP_aldolase"/>
    <property type="match status" value="1"/>
</dbReference>
<dbReference type="GO" id="GO:0008270">
    <property type="term" value="F:zinc ion binding"/>
    <property type="evidence" value="ECO:0007669"/>
    <property type="project" value="InterPro"/>
</dbReference>
<dbReference type="EMBL" id="SOIZ01000061">
    <property type="protein sequence ID" value="TET64260.1"/>
    <property type="molecule type" value="Genomic_DNA"/>
</dbReference>
<keyword evidence="1" id="KW-0862">Zinc</keyword>
<comment type="cofactor">
    <cofactor evidence="1">
        <name>Zn(2+)</name>
        <dbReference type="ChEBI" id="CHEBI:29105"/>
    </cofactor>
    <text evidence="1">Binds 2 Zn(2+) ions per subunit. One is catalytic and the other provides a structural contribution.</text>
</comment>
<sequence>MSLVPMRQILEEARKGRYAVGYFESWDYGSLDATLKAAEEMSSPVIIGFGARTFAKRDSWDDRKLASFAAMGKTMTESSSVPVSFILNEADEISMLRRGMELGFNCLMFEGSHLPVEKNIELTARLVKEGKRRAVDVEAELGRIPTAGEELKEDCLTSPEEARSFVEKTGLTALAISVGNIHMSAGGRVSIDLAKLQKIRDYTNVPLVMHGGTGFPDRLVPEVTKKGVYKFNVGSIVKKAFLEELKSGLLRENLEEIDFALVHHLVDWPGSRNIFEQAYAVVKEIVKEKIRVYGSAGKG</sequence>
<dbReference type="GO" id="GO:0016832">
    <property type="term" value="F:aldehyde-lyase activity"/>
    <property type="evidence" value="ECO:0007669"/>
    <property type="project" value="InterPro"/>
</dbReference>
<protein>
    <submittedName>
        <fullName evidence="2">Class II fructose-bisphosphate aldolase</fullName>
    </submittedName>
</protein>
<dbReference type="InterPro" id="IPR000771">
    <property type="entry name" value="FBA_II"/>
</dbReference>
<dbReference type="InterPro" id="IPR050246">
    <property type="entry name" value="Class_II_FBP_aldolase"/>
</dbReference>
<reference evidence="2 3" key="1">
    <citation type="submission" date="2019-03" db="EMBL/GenBank/DDBJ databases">
        <title>Metabolic potential of uncultured bacteria and archaea associated with petroleum seepage in deep-sea sediments.</title>
        <authorList>
            <person name="Dong X."/>
            <person name="Hubert C."/>
        </authorList>
    </citation>
    <scope>NUCLEOTIDE SEQUENCE [LARGE SCALE GENOMIC DNA]</scope>
    <source>
        <strain evidence="2">E29_bin52</strain>
    </source>
</reference>
<feature type="binding site" evidence="1">
    <location>
        <position position="210"/>
    </location>
    <ligand>
        <name>Zn(2+)</name>
        <dbReference type="ChEBI" id="CHEBI:29105"/>
        <label>1</label>
        <note>catalytic</note>
    </ligand>
</feature>
<dbReference type="AlphaFoldDB" id="A0A523WB56"/>
<keyword evidence="1" id="KW-0479">Metal-binding</keyword>
<organism evidence="2 3">
    <name type="scientific">Aerophobetes bacterium</name>
    <dbReference type="NCBI Taxonomy" id="2030807"/>
    <lineage>
        <taxon>Bacteria</taxon>
        <taxon>Candidatus Aerophobota</taxon>
    </lineage>
</organism>
<feature type="binding site" evidence="1">
    <location>
        <position position="140"/>
    </location>
    <ligand>
        <name>Zn(2+)</name>
        <dbReference type="ChEBI" id="CHEBI:29105"/>
        <label>2</label>
    </ligand>
</feature>
<dbReference type="Proteomes" id="UP000319130">
    <property type="component" value="Unassembled WGS sequence"/>
</dbReference>
<dbReference type="GO" id="GO:0005975">
    <property type="term" value="P:carbohydrate metabolic process"/>
    <property type="evidence" value="ECO:0007669"/>
    <property type="project" value="InterPro"/>
</dbReference>
<evidence type="ECO:0000256" key="1">
    <source>
        <dbReference type="PIRSR" id="PIRSR001359-3"/>
    </source>
</evidence>
<feature type="binding site" evidence="1">
    <location>
        <position position="182"/>
    </location>
    <ligand>
        <name>Zn(2+)</name>
        <dbReference type="ChEBI" id="CHEBI:29105"/>
        <label>1</label>
        <note>catalytic</note>
    </ligand>
</feature>
<dbReference type="PANTHER" id="PTHR30304:SF0">
    <property type="entry name" value="D-TAGATOSE-1,6-BISPHOSPHATE ALDOLASE SUBUNIT GATY-RELATED"/>
    <property type="match status" value="1"/>
</dbReference>
<evidence type="ECO:0000313" key="2">
    <source>
        <dbReference type="EMBL" id="TET64260.1"/>
    </source>
</evidence>
<dbReference type="Gene3D" id="3.20.20.70">
    <property type="entry name" value="Aldolase class I"/>
    <property type="match status" value="1"/>
</dbReference>
<dbReference type="PIRSF" id="PIRSF001359">
    <property type="entry name" value="F_bP_aldolase_II"/>
    <property type="match status" value="1"/>
</dbReference>
<dbReference type="SUPFAM" id="SSF51569">
    <property type="entry name" value="Aldolase"/>
    <property type="match status" value="1"/>
</dbReference>